<dbReference type="EMBL" id="AEPW01000106">
    <property type="protein sequence ID" value="EFU75353.1"/>
    <property type="molecule type" value="Genomic_DNA"/>
</dbReference>
<dbReference type="PROSITE" id="PS50893">
    <property type="entry name" value="ABC_TRANSPORTER_2"/>
    <property type="match status" value="1"/>
</dbReference>
<feature type="transmembrane region" description="Helical" evidence="7">
    <location>
        <begin position="66"/>
        <end position="83"/>
    </location>
</feature>
<dbReference type="GO" id="GO:0140359">
    <property type="term" value="F:ABC-type transporter activity"/>
    <property type="evidence" value="ECO:0007669"/>
    <property type="project" value="InterPro"/>
</dbReference>
<feature type="transmembrane region" description="Helical" evidence="7">
    <location>
        <begin position="32"/>
        <end position="54"/>
    </location>
</feature>
<evidence type="ECO:0000256" key="7">
    <source>
        <dbReference type="SAM" id="Phobius"/>
    </source>
</evidence>
<dbReference type="InterPro" id="IPR003593">
    <property type="entry name" value="AAA+_ATPase"/>
</dbReference>
<accession>E6LRX6</accession>
<dbReference type="GO" id="GO:0016887">
    <property type="term" value="F:ATP hydrolysis activity"/>
    <property type="evidence" value="ECO:0007669"/>
    <property type="project" value="InterPro"/>
</dbReference>
<keyword evidence="6 7" id="KW-0472">Membrane</keyword>
<evidence type="ECO:0000256" key="6">
    <source>
        <dbReference type="ARBA" id="ARBA00023136"/>
    </source>
</evidence>
<evidence type="ECO:0000256" key="1">
    <source>
        <dbReference type="ARBA" id="ARBA00004651"/>
    </source>
</evidence>
<comment type="subcellular location">
    <subcellularLocation>
        <location evidence="1">Cell membrane</location>
        <topology evidence="1">Multi-pass membrane protein</topology>
    </subcellularLocation>
</comment>
<dbReference type="InterPro" id="IPR027417">
    <property type="entry name" value="P-loop_NTPase"/>
</dbReference>
<dbReference type="Pfam" id="PF00664">
    <property type="entry name" value="ABC_membrane"/>
    <property type="match status" value="1"/>
</dbReference>
<keyword evidence="3" id="KW-0547">Nucleotide-binding</keyword>
<evidence type="ECO:0000259" key="8">
    <source>
        <dbReference type="PROSITE" id="PS50893"/>
    </source>
</evidence>
<keyword evidence="2 7" id="KW-0812">Transmembrane</keyword>
<dbReference type="GO" id="GO:0005524">
    <property type="term" value="F:ATP binding"/>
    <property type="evidence" value="ECO:0007669"/>
    <property type="project" value="UniProtKB-KW"/>
</dbReference>
<dbReference type="InterPro" id="IPR036640">
    <property type="entry name" value="ABC1_TM_sf"/>
</dbReference>
<evidence type="ECO:0000256" key="4">
    <source>
        <dbReference type="ARBA" id="ARBA00022840"/>
    </source>
</evidence>
<dbReference type="GO" id="GO:0005886">
    <property type="term" value="C:plasma membrane"/>
    <property type="evidence" value="ECO:0007669"/>
    <property type="project" value="UniProtKB-SubCell"/>
</dbReference>
<dbReference type="Proteomes" id="UP000003434">
    <property type="component" value="Unassembled WGS sequence"/>
</dbReference>
<evidence type="ECO:0000256" key="5">
    <source>
        <dbReference type="ARBA" id="ARBA00022989"/>
    </source>
</evidence>
<evidence type="ECO:0000313" key="10">
    <source>
        <dbReference type="EMBL" id="EFU75353.1"/>
    </source>
</evidence>
<proteinExistence type="predicted"/>
<dbReference type="HOGENOM" id="CLU_000604_84_9_9"/>
<gene>
    <name evidence="10" type="ORF">HMPREF0381_2711</name>
</gene>
<feature type="transmembrane region" description="Helical" evidence="7">
    <location>
        <begin position="250"/>
        <end position="276"/>
    </location>
</feature>
<protein>
    <submittedName>
        <fullName evidence="10">ABC transporter, ATP-binding protein</fullName>
    </submittedName>
</protein>
<dbReference type="AlphaFoldDB" id="E6LRX6"/>
<dbReference type="Gene3D" id="3.40.50.300">
    <property type="entry name" value="P-loop containing nucleotide triphosphate hydrolases"/>
    <property type="match status" value="1"/>
</dbReference>
<feature type="transmembrane region" description="Helical" evidence="7">
    <location>
        <begin position="169"/>
        <end position="186"/>
    </location>
</feature>
<dbReference type="GO" id="GO:0034040">
    <property type="term" value="F:ATPase-coupled lipid transmembrane transporter activity"/>
    <property type="evidence" value="ECO:0007669"/>
    <property type="project" value="TreeGrafter"/>
</dbReference>
<feature type="transmembrane region" description="Helical" evidence="7">
    <location>
        <begin position="144"/>
        <end position="163"/>
    </location>
</feature>
<dbReference type="FunFam" id="3.40.50.300:FF:001443">
    <property type="entry name" value="ABC transporter, ATP-binding protein"/>
    <property type="match status" value="1"/>
</dbReference>
<evidence type="ECO:0000256" key="3">
    <source>
        <dbReference type="ARBA" id="ARBA00022741"/>
    </source>
</evidence>
<reference evidence="10 11" key="1">
    <citation type="submission" date="2010-12" db="EMBL/GenBank/DDBJ databases">
        <authorList>
            <person name="Muzny D."/>
            <person name="Qin X."/>
            <person name="Deng J."/>
            <person name="Jiang H."/>
            <person name="Liu Y."/>
            <person name="Qu J."/>
            <person name="Song X.-Z."/>
            <person name="Zhang L."/>
            <person name="Thornton R."/>
            <person name="Coyle M."/>
            <person name="Francisco L."/>
            <person name="Jackson L."/>
            <person name="Javaid M."/>
            <person name="Korchina V."/>
            <person name="Kovar C."/>
            <person name="Mata R."/>
            <person name="Mathew T."/>
            <person name="Ngo R."/>
            <person name="Nguyen L."/>
            <person name="Nguyen N."/>
            <person name="Okwuonu G."/>
            <person name="Ongeri F."/>
            <person name="Pham C."/>
            <person name="Simmons D."/>
            <person name="Wilczek-Boney K."/>
            <person name="Hale W."/>
            <person name="Jakkamsetti A."/>
            <person name="Pham P."/>
            <person name="Ruth R."/>
            <person name="San Lucas F."/>
            <person name="Warren J."/>
            <person name="Zhang J."/>
            <person name="Zhao Z."/>
            <person name="Zhou C."/>
            <person name="Zhu D."/>
            <person name="Lee S."/>
            <person name="Bess C."/>
            <person name="Blankenburg K."/>
            <person name="Forbes L."/>
            <person name="Fu Q."/>
            <person name="Gubbala S."/>
            <person name="Hirani K."/>
            <person name="Jayaseelan J.C."/>
            <person name="Lara F."/>
            <person name="Munidasa M."/>
            <person name="Palculict T."/>
            <person name="Patil S."/>
            <person name="Pu L.-L."/>
            <person name="Saada N."/>
            <person name="Tang L."/>
            <person name="Weissenberger G."/>
            <person name="Zhu Y."/>
            <person name="Hemphill L."/>
            <person name="Shang Y."/>
            <person name="Youmans B."/>
            <person name="Ayvaz T."/>
            <person name="Ross M."/>
            <person name="Santibanez J."/>
            <person name="Aqrawi P."/>
            <person name="Gross S."/>
            <person name="Joshi V."/>
            <person name="Fowler G."/>
            <person name="Nazareth L."/>
            <person name="Reid J."/>
            <person name="Worley K."/>
            <person name="Petrosino J."/>
            <person name="Highlander S."/>
            <person name="Gibbs R."/>
        </authorList>
    </citation>
    <scope>NUCLEOTIDE SEQUENCE [LARGE SCALE GENOMIC DNA]</scope>
    <source>
        <strain evidence="10 11">DSM 3986</strain>
    </source>
</reference>
<feature type="domain" description="ABC transporter" evidence="8">
    <location>
        <begin position="340"/>
        <end position="572"/>
    </location>
</feature>
<dbReference type="InterPro" id="IPR039421">
    <property type="entry name" value="Type_1_exporter"/>
</dbReference>
<sequence>MKLQMIGGCQMKNYYKKRYALSEQGAKNLTKATLFCFLTYCINLGPMIILMGLINQLVLGNVSSTVQYIVMAILTLVFMYILLSEEYVSLFNATYKESANLRKGIAKNLAELPLAYFSKHDLSDLSQTIMADVDRIEHAMSHSIPKVVGMWLFFPLMGLMMLIGNWKLGLAAIIPTLLSFLINPLAKQKEVSEYSRYFNVLRDNSELFQETIELQQEISSFNQSGKVKKTLYEKMEESERIHLKVEIVPMLAVGISSSLSYISLAVVISVGIQLLMHNEISLLYLIGYIIGAIKVKQLFDISTEGMTEMSYIEPAVKRIKEMKNAVLQEGKDTSLSSYDIEFKNVSFGYNEDTKVLKDVSFIAKQGEVTALVGISGCGKTSILRLVSRLYDYDKGSILIGGEDIKNISTDSLFRNISIVFQDVTLFNTSIMENIRLGRESATDEEVKKAAELANCMDFIDKLGFDTTIGENGAELSGGERQRLSIARAFLKDAPILILDEISASLDVDNEKKIQDSLNKLIKDKTVIIISHRLKSIENVDKIVVIDEGAVEISGNHNELMEHSKVYKNLIEKTKLAEAFNY</sequence>
<dbReference type="SUPFAM" id="SSF52540">
    <property type="entry name" value="P-loop containing nucleoside triphosphate hydrolases"/>
    <property type="match status" value="1"/>
</dbReference>
<dbReference type="SUPFAM" id="SSF90123">
    <property type="entry name" value="ABC transporter transmembrane region"/>
    <property type="match status" value="1"/>
</dbReference>
<evidence type="ECO:0000313" key="11">
    <source>
        <dbReference type="Proteomes" id="UP000003434"/>
    </source>
</evidence>
<evidence type="ECO:0000256" key="2">
    <source>
        <dbReference type="ARBA" id="ARBA00022692"/>
    </source>
</evidence>
<name>E6LRX6_9FIRM</name>
<feature type="domain" description="ABC transmembrane type-1" evidence="9">
    <location>
        <begin position="32"/>
        <end position="290"/>
    </location>
</feature>
<evidence type="ECO:0000259" key="9">
    <source>
        <dbReference type="PROSITE" id="PS50929"/>
    </source>
</evidence>
<organism evidence="10 11">
    <name type="scientific">Lachnoanaerobaculum saburreum DSM 3986</name>
    <dbReference type="NCBI Taxonomy" id="887325"/>
    <lineage>
        <taxon>Bacteria</taxon>
        <taxon>Bacillati</taxon>
        <taxon>Bacillota</taxon>
        <taxon>Clostridia</taxon>
        <taxon>Lachnospirales</taxon>
        <taxon>Lachnospiraceae</taxon>
        <taxon>Lachnoanaerobaculum</taxon>
    </lineage>
</organism>
<dbReference type="Pfam" id="PF00005">
    <property type="entry name" value="ABC_tran"/>
    <property type="match status" value="1"/>
</dbReference>
<dbReference type="InterPro" id="IPR003439">
    <property type="entry name" value="ABC_transporter-like_ATP-bd"/>
</dbReference>
<dbReference type="InterPro" id="IPR011527">
    <property type="entry name" value="ABC1_TM_dom"/>
</dbReference>
<keyword evidence="5 7" id="KW-1133">Transmembrane helix</keyword>
<comment type="caution">
    <text evidence="10">The sequence shown here is derived from an EMBL/GenBank/DDBJ whole genome shotgun (WGS) entry which is preliminary data.</text>
</comment>
<keyword evidence="4 10" id="KW-0067">ATP-binding</keyword>
<dbReference type="PANTHER" id="PTHR24221:SF397">
    <property type="entry name" value="ABC TRANSPORTER, ATP-BINDING TRANSMEMBRANE PROTEIN"/>
    <property type="match status" value="1"/>
</dbReference>
<dbReference type="InterPro" id="IPR017871">
    <property type="entry name" value="ABC_transporter-like_CS"/>
</dbReference>
<dbReference type="eggNOG" id="COG1132">
    <property type="taxonomic scope" value="Bacteria"/>
</dbReference>
<dbReference type="SMART" id="SM00382">
    <property type="entry name" value="AAA"/>
    <property type="match status" value="1"/>
</dbReference>
<dbReference type="PROSITE" id="PS50929">
    <property type="entry name" value="ABC_TM1F"/>
    <property type="match status" value="1"/>
</dbReference>
<dbReference type="Gene3D" id="1.20.1560.10">
    <property type="entry name" value="ABC transporter type 1, transmembrane domain"/>
    <property type="match status" value="1"/>
</dbReference>
<dbReference type="PROSITE" id="PS00211">
    <property type="entry name" value="ABC_TRANSPORTER_1"/>
    <property type="match status" value="1"/>
</dbReference>
<dbReference type="PANTHER" id="PTHR24221">
    <property type="entry name" value="ATP-BINDING CASSETTE SUB-FAMILY B"/>
    <property type="match status" value="1"/>
</dbReference>